<reference evidence="2" key="1">
    <citation type="submission" date="2020-03" db="EMBL/GenBank/DDBJ databases">
        <title>The deep terrestrial virosphere.</title>
        <authorList>
            <person name="Holmfeldt K."/>
            <person name="Nilsson E."/>
            <person name="Simone D."/>
            <person name="Lopez-Fernandez M."/>
            <person name="Wu X."/>
            <person name="de Brujin I."/>
            <person name="Lundin D."/>
            <person name="Andersson A."/>
            <person name="Bertilsson S."/>
            <person name="Dopson M."/>
        </authorList>
    </citation>
    <scope>NUCLEOTIDE SEQUENCE</scope>
    <source>
        <strain evidence="2">MM415B04390</strain>
    </source>
</reference>
<accession>A0A6M3LI19</accession>
<protein>
    <recommendedName>
        <fullName evidence="1">dATP/dGTP diphosphohydrolase N-terminal domain-containing protein</fullName>
    </recommendedName>
</protein>
<dbReference type="Pfam" id="PF18909">
    <property type="entry name" value="dGTP_diPhyd_N"/>
    <property type="match status" value="1"/>
</dbReference>
<dbReference type="InterPro" id="IPR044038">
    <property type="entry name" value="dATP/dGTP_diPOhydrolase_N"/>
</dbReference>
<name>A0A6M3LI19_9ZZZZ</name>
<sequence>MLINDYIIKDSGERTEFQTGAVRDIQVDKGRFDLLPLLTIIDLAKHYQKGALKYSDRNWEKGIPISRFCDSAMRHLFQFILGLKDENHLIASIWNLVGAYETLKRIDEGVLPKELDDLPYILKDKK</sequence>
<gene>
    <name evidence="2" type="ORF">MM415B04390_0010</name>
</gene>
<evidence type="ECO:0000313" key="2">
    <source>
        <dbReference type="EMBL" id="QJA93014.1"/>
    </source>
</evidence>
<evidence type="ECO:0000259" key="1">
    <source>
        <dbReference type="Pfam" id="PF18909"/>
    </source>
</evidence>
<proteinExistence type="predicted"/>
<feature type="domain" description="dATP/dGTP diphosphohydrolase N-terminal" evidence="1">
    <location>
        <begin position="24"/>
        <end position="104"/>
    </location>
</feature>
<dbReference type="EMBL" id="MT143115">
    <property type="protein sequence ID" value="QJA93014.1"/>
    <property type="molecule type" value="Genomic_DNA"/>
</dbReference>
<organism evidence="2">
    <name type="scientific">viral metagenome</name>
    <dbReference type="NCBI Taxonomy" id="1070528"/>
    <lineage>
        <taxon>unclassified sequences</taxon>
        <taxon>metagenomes</taxon>
        <taxon>organismal metagenomes</taxon>
    </lineage>
</organism>
<dbReference type="AlphaFoldDB" id="A0A6M3LI19"/>